<protein>
    <submittedName>
        <fullName evidence="2">GIY-YIG endonuclease</fullName>
    </submittedName>
</protein>
<dbReference type="EMBL" id="LT906337">
    <property type="protein sequence ID" value="SNU77667.1"/>
    <property type="molecule type" value="Genomic_DNA"/>
</dbReference>
<dbReference type="CDD" id="cd10445">
    <property type="entry name" value="GIY-YIG_bI1_like"/>
    <property type="match status" value="1"/>
</dbReference>
<proteinExistence type="predicted"/>
<geneLocation type="mitochondrion" evidence="2"/>
<feature type="domain" description="GIY-YIG" evidence="1">
    <location>
        <begin position="37"/>
        <end position="127"/>
    </location>
</feature>
<evidence type="ECO:0000313" key="2">
    <source>
        <dbReference type="EMBL" id="SNU77667.1"/>
    </source>
</evidence>
<dbReference type="InterPro" id="IPR003647">
    <property type="entry name" value="Intron_nuc_1_rpt"/>
</dbReference>
<accession>A0A2C8D2Q8</accession>
<dbReference type="Gene3D" id="3.40.1440.10">
    <property type="entry name" value="GIY-YIG endonuclease"/>
    <property type="match status" value="1"/>
</dbReference>
<dbReference type="InterPro" id="IPR000305">
    <property type="entry name" value="GIY-YIG_endonuc"/>
</dbReference>
<name>A0A2C8D2Q8_FUSOX</name>
<reference evidence="2" key="1">
    <citation type="submission" date="2016-12" db="EMBL/GenBank/DDBJ databases">
        <title>Recombination within an asexual species: what the mitochondrial genomes reveal in the Fusarium oxysporum species complex.</title>
        <authorList>
            <person name="Brankovics B."/>
            <person name="Van Dam P."/>
            <person name="Rep M."/>
            <person name="De Hoog G.S."/>
            <person name="Van der Lee T.A.J."/>
            <person name="Waalwijk C."/>
            <person name="Van Diepeningen A.D."/>
        </authorList>
    </citation>
    <scope>NUCLEOTIDE SEQUENCE</scope>
    <source>
        <strain evidence="2">Fon013</strain>
    </source>
</reference>
<keyword evidence="2" id="KW-0255">Endonuclease</keyword>
<dbReference type="InterPro" id="IPR006350">
    <property type="entry name" value="Intron_endoG1"/>
</dbReference>
<dbReference type="PROSITE" id="PS50164">
    <property type="entry name" value="GIY_YIG"/>
    <property type="match status" value="1"/>
</dbReference>
<dbReference type="Pfam" id="PF01541">
    <property type="entry name" value="GIY-YIG"/>
    <property type="match status" value="1"/>
</dbReference>
<dbReference type="AlphaFoldDB" id="A0A2C8D2Q8"/>
<gene>
    <name evidence="2" type="primary">orf240</name>
</gene>
<evidence type="ECO:0000259" key="1">
    <source>
        <dbReference type="PROSITE" id="PS50164"/>
    </source>
</evidence>
<dbReference type="SMART" id="SM00465">
    <property type="entry name" value="GIYc"/>
    <property type="match status" value="1"/>
</dbReference>
<dbReference type="GO" id="GO:0004519">
    <property type="term" value="F:endonuclease activity"/>
    <property type="evidence" value="ECO:0007669"/>
    <property type="project" value="UniProtKB-KW"/>
</dbReference>
<keyword evidence="2" id="KW-0378">Hydrolase</keyword>
<keyword evidence="2" id="KW-0496">Mitochondrion</keyword>
<organism evidence="2">
    <name type="scientific">Fusarium oxysporum f. sp. niveum</name>
    <dbReference type="NCBI Taxonomy" id="120297"/>
    <lineage>
        <taxon>Eukaryota</taxon>
        <taxon>Fungi</taxon>
        <taxon>Dikarya</taxon>
        <taxon>Ascomycota</taxon>
        <taxon>Pezizomycotina</taxon>
        <taxon>Sordariomycetes</taxon>
        <taxon>Hypocreomycetidae</taxon>
        <taxon>Hypocreales</taxon>
        <taxon>Nectriaceae</taxon>
        <taxon>Fusarium</taxon>
        <taxon>Fusarium oxysporum species complex</taxon>
    </lineage>
</organism>
<dbReference type="SUPFAM" id="SSF82771">
    <property type="entry name" value="GIY-YIG endonuclease"/>
    <property type="match status" value="1"/>
</dbReference>
<keyword evidence="2" id="KW-0540">Nuclease</keyword>
<dbReference type="SMART" id="SM00497">
    <property type="entry name" value="IENR1"/>
    <property type="match status" value="1"/>
</dbReference>
<dbReference type="InterPro" id="IPR035901">
    <property type="entry name" value="GIY-YIG_endonuc_sf"/>
</dbReference>
<dbReference type="NCBIfam" id="TIGR01453">
    <property type="entry name" value="grpIintron_endo"/>
    <property type="match status" value="1"/>
</dbReference>
<sequence length="240" mass="27479">MNANKAPYKNPFLYKTPIITYLDVVSCKPAIYSMNRGKSGVYCWRNKISNKAYVGSGLDLTRRLNDYLKPRYLKKELLSKNSKIYGSLLKYGYSNFSLDILEYCEQPDLLIEREQYYIDLLNPEYNICKVAGSRSGCKHSPETLLKLKNRKLSPQALINLKLAKTGKAPTSPLRVINHLLATGHKTILINKKDNSIKQYPSIRSAAKDINATHGSLIYCMENNLLFKNTYLIIKLIKIKY</sequence>